<accession>A0A6A6PPG4</accession>
<evidence type="ECO:0000256" key="1">
    <source>
        <dbReference type="ARBA" id="ARBA00022741"/>
    </source>
</evidence>
<protein>
    <recommendedName>
        <fullName evidence="6">Helicase C-terminal domain-containing protein</fullName>
    </recommendedName>
</protein>
<gene>
    <name evidence="7" type="ORF">BDY17DRAFT_312264</name>
</gene>
<evidence type="ECO:0000313" key="7">
    <source>
        <dbReference type="EMBL" id="KAF2481571.1"/>
    </source>
</evidence>
<keyword evidence="1" id="KW-0547">Nucleotide-binding</keyword>
<evidence type="ECO:0000259" key="6">
    <source>
        <dbReference type="SMART" id="SM00490"/>
    </source>
</evidence>
<dbReference type="GO" id="GO:0005524">
    <property type="term" value="F:ATP binding"/>
    <property type="evidence" value="ECO:0007669"/>
    <property type="project" value="UniProtKB-KW"/>
</dbReference>
<feature type="compositionally biased region" description="Polar residues" evidence="5">
    <location>
        <begin position="606"/>
        <end position="627"/>
    </location>
</feature>
<dbReference type="RefSeq" id="XP_033588141.1">
    <property type="nucleotide sequence ID" value="XM_033735609.1"/>
</dbReference>
<feature type="domain" description="Helicase C-terminal" evidence="6">
    <location>
        <begin position="213"/>
        <end position="297"/>
    </location>
</feature>
<feature type="region of interest" description="Disordered" evidence="5">
    <location>
        <begin position="639"/>
        <end position="658"/>
    </location>
</feature>
<dbReference type="GO" id="GO:0008094">
    <property type="term" value="F:ATP-dependent activity, acting on DNA"/>
    <property type="evidence" value="ECO:0007669"/>
    <property type="project" value="TreeGrafter"/>
</dbReference>
<dbReference type="EMBL" id="MU001638">
    <property type="protein sequence ID" value="KAF2481571.1"/>
    <property type="molecule type" value="Genomic_DNA"/>
</dbReference>
<dbReference type="InterPro" id="IPR049730">
    <property type="entry name" value="SNF2/RAD54-like_C"/>
</dbReference>
<keyword evidence="8" id="KW-1185">Reference proteome</keyword>
<dbReference type="GO" id="GO:0016787">
    <property type="term" value="F:hydrolase activity"/>
    <property type="evidence" value="ECO:0007669"/>
    <property type="project" value="UniProtKB-KW"/>
</dbReference>
<dbReference type="SUPFAM" id="SSF52540">
    <property type="entry name" value="P-loop containing nucleoside triphosphate hydrolases"/>
    <property type="match status" value="1"/>
</dbReference>
<dbReference type="Gene3D" id="3.40.50.300">
    <property type="entry name" value="P-loop containing nucleotide triphosphate hydrolases"/>
    <property type="match status" value="1"/>
</dbReference>
<proteinExistence type="predicted"/>
<feature type="coiled-coil region" evidence="4">
    <location>
        <begin position="524"/>
        <end position="558"/>
    </location>
</feature>
<dbReference type="SMART" id="SM00490">
    <property type="entry name" value="HELICc"/>
    <property type="match status" value="1"/>
</dbReference>
<dbReference type="InterPro" id="IPR027417">
    <property type="entry name" value="P-loop_NTPase"/>
</dbReference>
<dbReference type="AlphaFoldDB" id="A0A6A6PPG4"/>
<evidence type="ECO:0000256" key="2">
    <source>
        <dbReference type="ARBA" id="ARBA00022801"/>
    </source>
</evidence>
<keyword evidence="4" id="KW-0175">Coiled coil</keyword>
<reference evidence="7" key="1">
    <citation type="journal article" date="2020" name="Stud. Mycol.">
        <title>101 Dothideomycetes genomes: a test case for predicting lifestyles and emergence of pathogens.</title>
        <authorList>
            <person name="Haridas S."/>
            <person name="Albert R."/>
            <person name="Binder M."/>
            <person name="Bloem J."/>
            <person name="Labutti K."/>
            <person name="Salamov A."/>
            <person name="Andreopoulos B."/>
            <person name="Baker S."/>
            <person name="Barry K."/>
            <person name="Bills G."/>
            <person name="Bluhm B."/>
            <person name="Cannon C."/>
            <person name="Castanera R."/>
            <person name="Culley D."/>
            <person name="Daum C."/>
            <person name="Ezra D."/>
            <person name="Gonzalez J."/>
            <person name="Henrissat B."/>
            <person name="Kuo A."/>
            <person name="Liang C."/>
            <person name="Lipzen A."/>
            <person name="Lutzoni F."/>
            <person name="Magnuson J."/>
            <person name="Mondo S."/>
            <person name="Nolan M."/>
            <person name="Ohm R."/>
            <person name="Pangilinan J."/>
            <person name="Park H.-J."/>
            <person name="Ramirez L."/>
            <person name="Alfaro M."/>
            <person name="Sun H."/>
            <person name="Tritt A."/>
            <person name="Yoshinaga Y."/>
            <person name="Zwiers L.-H."/>
            <person name="Turgeon B."/>
            <person name="Goodwin S."/>
            <person name="Spatafora J."/>
            <person name="Crous P."/>
            <person name="Grigoriev I."/>
        </authorList>
    </citation>
    <scope>NUCLEOTIDE SEQUENCE</scope>
    <source>
        <strain evidence="7">CBS 113389</strain>
    </source>
</reference>
<dbReference type="Pfam" id="PF00271">
    <property type="entry name" value="Helicase_C"/>
    <property type="match status" value="1"/>
</dbReference>
<dbReference type="GO" id="GO:0005634">
    <property type="term" value="C:nucleus"/>
    <property type="evidence" value="ECO:0007669"/>
    <property type="project" value="TreeGrafter"/>
</dbReference>
<name>A0A6A6PPG4_9PEZI</name>
<evidence type="ECO:0000256" key="3">
    <source>
        <dbReference type="ARBA" id="ARBA00022840"/>
    </source>
</evidence>
<dbReference type="GO" id="GO:0006281">
    <property type="term" value="P:DNA repair"/>
    <property type="evidence" value="ECO:0007669"/>
    <property type="project" value="TreeGrafter"/>
</dbReference>
<evidence type="ECO:0000256" key="4">
    <source>
        <dbReference type="SAM" id="Coils"/>
    </source>
</evidence>
<feature type="region of interest" description="Disordered" evidence="5">
    <location>
        <begin position="606"/>
        <end position="629"/>
    </location>
</feature>
<evidence type="ECO:0000313" key="8">
    <source>
        <dbReference type="Proteomes" id="UP000799767"/>
    </source>
</evidence>
<dbReference type="CDD" id="cd18793">
    <property type="entry name" value="SF2_C_SNF"/>
    <property type="match status" value="1"/>
</dbReference>
<dbReference type="InterPro" id="IPR001650">
    <property type="entry name" value="Helicase_C-like"/>
</dbReference>
<keyword evidence="3" id="KW-0067">ATP-binding</keyword>
<dbReference type="Proteomes" id="UP000799767">
    <property type="component" value="Unassembled WGS sequence"/>
</dbReference>
<keyword evidence="2" id="KW-0378">Hydrolase</keyword>
<feature type="compositionally biased region" description="Basic residues" evidence="5">
    <location>
        <begin position="639"/>
        <end position="648"/>
    </location>
</feature>
<dbReference type="PANTHER" id="PTHR45626">
    <property type="entry name" value="TRANSCRIPTION TERMINATION FACTOR 2-RELATED"/>
    <property type="match status" value="1"/>
</dbReference>
<organism evidence="7 8">
    <name type="scientific">Neohortaea acidophila</name>
    <dbReference type="NCBI Taxonomy" id="245834"/>
    <lineage>
        <taxon>Eukaryota</taxon>
        <taxon>Fungi</taxon>
        <taxon>Dikarya</taxon>
        <taxon>Ascomycota</taxon>
        <taxon>Pezizomycotina</taxon>
        <taxon>Dothideomycetes</taxon>
        <taxon>Dothideomycetidae</taxon>
        <taxon>Mycosphaerellales</taxon>
        <taxon>Teratosphaeriaceae</taxon>
        <taxon>Neohortaea</taxon>
    </lineage>
</organism>
<dbReference type="OrthoDB" id="3798561at2759"/>
<sequence length="810" mass="90166">MNGATLEARMFPVFDQIMLARNSASKIMDEDGEEASCGATIAELHIVRGVVNFNPDEQISHDAKIQHLAAFRDEQKRLREEEKRQAKKDGADDDFIRELTKKSRYKPGSRFHQELLVSTYQAASGLVHIPAGVFQSYYKGPLALLDALKESGGVAPKYATAPHDTPEKMLLHLLDGSPIFRRALKRIGEIVRHAQEGAKDKVMVMCLSPKTAHIFYTIVPFMGIESVCLTAQQSQDERSDIIYNFNEEDNVKVLVATYGLDLAGFNCHHRCARVILLEPAVNGSQEAQAYMRVHRIGQKEKQAVMRFHQANSWMDKWDKKLTRKQDRDCAMMLQYLHSRELQQSGDIGIKSASASMVSGYMSSLLDDSDEETDYGDDLPGLLSEGIAELEEARARGTIVGWRAAHPVTHLHPISSLISLTSSPVEHLKRFTQPTSKRSECSRGATPRQEWSEDLQDCCIDVRVAVDPLAPSPAAAMSDGEDVDQSMRDEAADFVKMIENSAANTTEWWKRGEELMDLEVARTRINILVRRNSKKDAEIERLQAENDELKREVERLRAGVPQTPPNSQTAVVLPTGVRLTLGTNADGSAIEWAPAVSITRRLHHTQSPSHAVSITRSLHHTQSPSHAVSVTRHPLHAPRYHHARRHHHSPLSSRAVSTTYDTPRQDFHWRYPERTRQTYLMSDAVRNDRRARAAFNHTGHDGVQDHTPPNSQTAVVLPTGARFITGLNGDGSAIEWAPAALPSTLRPLAEKAPVVMTVKGKQKKLFAAIARKADSPAKCVFVGSRNATSAYRSKVSPLLFACQSCAKRTSA</sequence>
<evidence type="ECO:0000256" key="5">
    <source>
        <dbReference type="SAM" id="MobiDB-lite"/>
    </source>
</evidence>
<dbReference type="InterPro" id="IPR050628">
    <property type="entry name" value="SNF2_RAD54_helicase_TF"/>
</dbReference>
<dbReference type="GeneID" id="54476611"/>